<evidence type="ECO:0000313" key="3">
    <source>
        <dbReference type="Proteomes" id="UP000008144"/>
    </source>
</evidence>
<dbReference type="SUPFAM" id="SSF53335">
    <property type="entry name" value="S-adenosyl-L-methionine-dependent methyltransferases"/>
    <property type="match status" value="1"/>
</dbReference>
<dbReference type="OMA" id="DCMALYE"/>
<protein>
    <submittedName>
        <fullName evidence="2">Methyltransferase-like protein 27</fullName>
    </submittedName>
</protein>
<reference evidence="2" key="2">
    <citation type="submission" date="2025-08" db="UniProtKB">
        <authorList>
            <consortium name="Ensembl"/>
        </authorList>
    </citation>
    <scope>IDENTIFICATION</scope>
</reference>
<dbReference type="Pfam" id="PF13649">
    <property type="entry name" value="Methyltransf_25"/>
    <property type="match status" value="1"/>
</dbReference>
<dbReference type="AlphaFoldDB" id="H2XKE6"/>
<name>H2XKE6_CIOIN</name>
<dbReference type="Proteomes" id="UP000008144">
    <property type="component" value="Unassembled WGS sequence"/>
</dbReference>
<dbReference type="GeneTree" id="ENSGT00530000063975"/>
<accession>H2XKE6</accession>
<dbReference type="PANTHER" id="PTHR43591">
    <property type="entry name" value="METHYLTRANSFERASE"/>
    <property type="match status" value="1"/>
</dbReference>
<dbReference type="HOGENOM" id="CLU_090201_4_0_1"/>
<dbReference type="STRING" id="7719.ENSCINP00000030128"/>
<proteinExistence type="predicted"/>
<organism evidence="2 3">
    <name type="scientific">Ciona intestinalis</name>
    <name type="common">Transparent sea squirt</name>
    <name type="synonym">Ascidia intestinalis</name>
    <dbReference type="NCBI Taxonomy" id="7719"/>
    <lineage>
        <taxon>Eukaryota</taxon>
        <taxon>Metazoa</taxon>
        <taxon>Chordata</taxon>
        <taxon>Tunicata</taxon>
        <taxon>Ascidiacea</taxon>
        <taxon>Phlebobranchia</taxon>
        <taxon>Cionidae</taxon>
        <taxon>Ciona</taxon>
    </lineage>
</organism>
<sequence>MSADDQKYKQLYNKIYGTYIDVSSTENTVSNYTTLAKDYETDFVGLGYETPRVIAQTALELIQDQKNSKFLDIACGTGLVAQELRKSGFKGGIDGIDGSAGMLELAKPKNLYSQLKEAFIYPGIDMPFENNAYMGVVCSGGFGPGHLDPKVLVDLIRVCVSGGVIVFATRFNAVAGEYVSALNKEIERLEENGLWKKVKNFTTTYFDYDFSNQEDPTKSEPLLASIHCYKKMLGSF</sequence>
<dbReference type="InterPro" id="IPR029063">
    <property type="entry name" value="SAM-dependent_MTases_sf"/>
</dbReference>
<feature type="domain" description="Methyltransferase" evidence="1">
    <location>
        <begin position="71"/>
        <end position="163"/>
    </location>
</feature>
<dbReference type="Ensembl" id="ENSCINT00000031605.1">
    <property type="protein sequence ID" value="ENSCINP00000030128.1"/>
    <property type="gene ID" value="ENSCING00000024143.1"/>
</dbReference>
<evidence type="ECO:0000313" key="2">
    <source>
        <dbReference type="Ensembl" id="ENSCINP00000030128.1"/>
    </source>
</evidence>
<keyword evidence="3" id="KW-1185">Reference proteome</keyword>
<dbReference type="InterPro" id="IPR041698">
    <property type="entry name" value="Methyltransf_25"/>
</dbReference>
<dbReference type="PANTHER" id="PTHR43591:SF101">
    <property type="entry name" value="METHYLTRANSFERASE-LIKE PROTEIN 27"/>
    <property type="match status" value="1"/>
</dbReference>
<reference evidence="3" key="1">
    <citation type="journal article" date="2002" name="Science">
        <title>The draft genome of Ciona intestinalis: insights into chordate and vertebrate origins.</title>
        <authorList>
            <person name="Dehal P."/>
            <person name="Satou Y."/>
            <person name="Campbell R.K."/>
            <person name="Chapman J."/>
            <person name="Degnan B."/>
            <person name="De Tomaso A."/>
            <person name="Davidson B."/>
            <person name="Di Gregorio A."/>
            <person name="Gelpke M."/>
            <person name="Goodstein D.M."/>
            <person name="Harafuji N."/>
            <person name="Hastings K.E."/>
            <person name="Ho I."/>
            <person name="Hotta K."/>
            <person name="Huang W."/>
            <person name="Kawashima T."/>
            <person name="Lemaire P."/>
            <person name="Martinez D."/>
            <person name="Meinertzhagen I.A."/>
            <person name="Necula S."/>
            <person name="Nonaka M."/>
            <person name="Putnam N."/>
            <person name="Rash S."/>
            <person name="Saiga H."/>
            <person name="Satake M."/>
            <person name="Terry A."/>
            <person name="Yamada L."/>
            <person name="Wang H.G."/>
            <person name="Awazu S."/>
            <person name="Azumi K."/>
            <person name="Boore J."/>
            <person name="Branno M."/>
            <person name="Chin-Bow S."/>
            <person name="DeSantis R."/>
            <person name="Doyle S."/>
            <person name="Francino P."/>
            <person name="Keys D.N."/>
            <person name="Haga S."/>
            <person name="Hayashi H."/>
            <person name="Hino K."/>
            <person name="Imai K.S."/>
            <person name="Inaba K."/>
            <person name="Kano S."/>
            <person name="Kobayashi K."/>
            <person name="Kobayashi M."/>
            <person name="Lee B.I."/>
            <person name="Makabe K.W."/>
            <person name="Manohar C."/>
            <person name="Matassi G."/>
            <person name="Medina M."/>
            <person name="Mochizuki Y."/>
            <person name="Mount S."/>
            <person name="Morishita T."/>
            <person name="Miura S."/>
            <person name="Nakayama A."/>
            <person name="Nishizaka S."/>
            <person name="Nomoto H."/>
            <person name="Ohta F."/>
            <person name="Oishi K."/>
            <person name="Rigoutsos I."/>
            <person name="Sano M."/>
            <person name="Sasaki A."/>
            <person name="Sasakura Y."/>
            <person name="Shoguchi E."/>
            <person name="Shin-i T."/>
            <person name="Spagnuolo A."/>
            <person name="Stainier D."/>
            <person name="Suzuki M.M."/>
            <person name="Tassy O."/>
            <person name="Takatori N."/>
            <person name="Tokuoka M."/>
            <person name="Yagi K."/>
            <person name="Yoshizaki F."/>
            <person name="Wada S."/>
            <person name="Zhang C."/>
            <person name="Hyatt P.D."/>
            <person name="Larimer F."/>
            <person name="Detter C."/>
            <person name="Doggett N."/>
            <person name="Glavina T."/>
            <person name="Hawkins T."/>
            <person name="Richardson P."/>
            <person name="Lucas S."/>
            <person name="Kohara Y."/>
            <person name="Levine M."/>
            <person name="Satoh N."/>
            <person name="Rokhsar D.S."/>
        </authorList>
    </citation>
    <scope>NUCLEOTIDE SEQUENCE [LARGE SCALE GENOMIC DNA]</scope>
</reference>
<gene>
    <name evidence="2" type="primary">LOC100176401</name>
</gene>
<reference evidence="2" key="3">
    <citation type="submission" date="2025-09" db="UniProtKB">
        <authorList>
            <consortium name="Ensembl"/>
        </authorList>
    </citation>
    <scope>IDENTIFICATION</scope>
</reference>
<evidence type="ECO:0000259" key="1">
    <source>
        <dbReference type="Pfam" id="PF13649"/>
    </source>
</evidence>
<dbReference type="Gene3D" id="3.40.50.150">
    <property type="entry name" value="Vaccinia Virus protein VP39"/>
    <property type="match status" value="1"/>
</dbReference>
<dbReference type="CDD" id="cd02440">
    <property type="entry name" value="AdoMet_MTases"/>
    <property type="match status" value="1"/>
</dbReference>
<dbReference type="InParanoid" id="H2XKE6"/>